<proteinExistence type="predicted"/>
<name>A0A8K0VW93_9PLEO</name>
<organism evidence="2 3">
    <name type="scientific">Paraphoma chrysanthemicola</name>
    <dbReference type="NCBI Taxonomy" id="798071"/>
    <lineage>
        <taxon>Eukaryota</taxon>
        <taxon>Fungi</taxon>
        <taxon>Dikarya</taxon>
        <taxon>Ascomycota</taxon>
        <taxon>Pezizomycotina</taxon>
        <taxon>Dothideomycetes</taxon>
        <taxon>Pleosporomycetidae</taxon>
        <taxon>Pleosporales</taxon>
        <taxon>Pleosporineae</taxon>
        <taxon>Phaeosphaeriaceae</taxon>
        <taxon>Paraphoma</taxon>
    </lineage>
</organism>
<dbReference type="EMBL" id="JAGMVJ010000014">
    <property type="protein sequence ID" value="KAH7082315.1"/>
    <property type="molecule type" value="Genomic_DNA"/>
</dbReference>
<protein>
    <submittedName>
        <fullName evidence="2">Uncharacterized protein</fullName>
    </submittedName>
</protein>
<evidence type="ECO:0000313" key="3">
    <source>
        <dbReference type="Proteomes" id="UP000813461"/>
    </source>
</evidence>
<dbReference type="OrthoDB" id="3776185at2759"/>
<gene>
    <name evidence="2" type="ORF">FB567DRAFT_448069</name>
</gene>
<dbReference type="AlphaFoldDB" id="A0A8K0VW93"/>
<dbReference type="Proteomes" id="UP000813461">
    <property type="component" value="Unassembled WGS sequence"/>
</dbReference>
<evidence type="ECO:0000313" key="2">
    <source>
        <dbReference type="EMBL" id="KAH7082315.1"/>
    </source>
</evidence>
<feature type="compositionally biased region" description="Polar residues" evidence="1">
    <location>
        <begin position="1"/>
        <end position="12"/>
    </location>
</feature>
<evidence type="ECO:0000256" key="1">
    <source>
        <dbReference type="SAM" id="MobiDB-lite"/>
    </source>
</evidence>
<keyword evidence="3" id="KW-1185">Reference proteome</keyword>
<feature type="region of interest" description="Disordered" evidence="1">
    <location>
        <begin position="1"/>
        <end position="75"/>
    </location>
</feature>
<sequence>MSSRANASSFWAQKSREVKSSPIPEPATQTPSAKKGVGFEGRQSPNEVTPGTDPDAGMANGAFASPAPKNTRWADMDDDEDFLANFSADKQPRLTTSEVEIEQKAARIAELEAVVSAKVAHIQQLEHSFEEKDGHIKALTTESNEIAARLEQVKGDNHSQFLYIQELVAETDEKSRRIQELETELDSMGARIRQLEIDSESQTQLSEDDTPSTEDNPDKNVDLSEANTPTVVPEVVIQNVSNSPKVPQDLEDAIELPPQHVVSGPAVNDSKFPKLWSPEDTPKNVAPVEKPKVLKMAIDTSKFGKKPLPTAIKARQQVLTKSAQLKPYGQSPKNRTTTDVVPKFDTQKDIRHMPHAQRVLFANGPVVSIMMGDFQLAALPKFVLMQCSTKAHKHFTNDPSATAIVFPAGSMDAESAKKHLSWMNEMTYQGRVYSVNLNGDEKYDRKNLMICQAARVMGLNNTYVGHFTKVMCDRIRSNTSSTDFIAAICELATPENDPIFDCLANHLVNQQSGATSDEADTLKDLSRKYPVLEKKMIQVEQRVANLRAADKRKGGR</sequence>
<comment type="caution">
    <text evidence="2">The sequence shown here is derived from an EMBL/GenBank/DDBJ whole genome shotgun (WGS) entry which is preliminary data.</text>
</comment>
<feature type="region of interest" description="Disordered" evidence="1">
    <location>
        <begin position="196"/>
        <end position="229"/>
    </location>
</feature>
<accession>A0A8K0VW93</accession>
<reference evidence="2" key="1">
    <citation type="journal article" date="2021" name="Nat. Commun.">
        <title>Genetic determinants of endophytism in the Arabidopsis root mycobiome.</title>
        <authorList>
            <person name="Mesny F."/>
            <person name="Miyauchi S."/>
            <person name="Thiergart T."/>
            <person name="Pickel B."/>
            <person name="Atanasova L."/>
            <person name="Karlsson M."/>
            <person name="Huettel B."/>
            <person name="Barry K.W."/>
            <person name="Haridas S."/>
            <person name="Chen C."/>
            <person name="Bauer D."/>
            <person name="Andreopoulos W."/>
            <person name="Pangilinan J."/>
            <person name="LaButti K."/>
            <person name="Riley R."/>
            <person name="Lipzen A."/>
            <person name="Clum A."/>
            <person name="Drula E."/>
            <person name="Henrissat B."/>
            <person name="Kohler A."/>
            <person name="Grigoriev I.V."/>
            <person name="Martin F.M."/>
            <person name="Hacquard S."/>
        </authorList>
    </citation>
    <scope>NUCLEOTIDE SEQUENCE</scope>
    <source>
        <strain evidence="2">MPI-SDFR-AT-0120</strain>
    </source>
</reference>